<evidence type="ECO:0008006" key="2">
    <source>
        <dbReference type="Google" id="ProtNLM"/>
    </source>
</evidence>
<evidence type="ECO:0000313" key="1">
    <source>
        <dbReference type="EMBL" id="ASN72533.1"/>
    </source>
</evidence>
<organism evidence="1">
    <name type="scientific">uncultured Caudovirales phage</name>
    <dbReference type="NCBI Taxonomy" id="2100421"/>
    <lineage>
        <taxon>Viruses</taxon>
        <taxon>Duplodnaviria</taxon>
        <taxon>Heunggongvirae</taxon>
        <taxon>Uroviricota</taxon>
        <taxon>Caudoviricetes</taxon>
        <taxon>Peduoviridae</taxon>
        <taxon>Maltschvirus</taxon>
        <taxon>Maltschvirus maltsch</taxon>
    </lineage>
</organism>
<sequence length="226" mass="26488">MVYMYEPFTHTVTKTDLSHLHNVTGIPHNTLWYQSKHGIYNNKLKCFFSDTLPRFKKKQEFNEKVIANDEIWKYSEKYDLYVSNLGRMKTPNGKYKFGNGCKGVITVIYKNSKYRAADIVYETFIGGLKTGYHAYPRDSRYNNLVADNLFPSTIAKYRLYRRNTGRSKPLYLVDSNNEIVEEFASTVEAQSVLFVDRRHIARRCNSRCVSDGLMYVWADEYEELIS</sequence>
<name>A0A2H4JEF6_9CAUD</name>
<reference evidence="1" key="1">
    <citation type="submission" date="2017-06" db="EMBL/GenBank/DDBJ databases">
        <title>Novel phages from South African skin metaviromes.</title>
        <authorList>
            <person name="van Zyl L.J."/>
            <person name="Abrahams Y."/>
            <person name="Stander E.A."/>
            <person name="Kirby B.M."/>
            <person name="Clavaud C."/>
            <person name="Farcet C."/>
            <person name="Breton L."/>
            <person name="Trindade M.I."/>
        </authorList>
    </citation>
    <scope>NUCLEOTIDE SEQUENCE</scope>
</reference>
<dbReference type="EMBL" id="MF417958">
    <property type="protein sequence ID" value="ASN72533.1"/>
    <property type="molecule type" value="Genomic_DNA"/>
</dbReference>
<gene>
    <name evidence="1" type="ORF">7F13_2</name>
</gene>
<protein>
    <recommendedName>
        <fullName evidence="2">HNH endonuclease</fullName>
    </recommendedName>
</protein>
<proteinExistence type="predicted"/>
<accession>A0A2H4JEF6</accession>